<dbReference type="InterPro" id="IPR013830">
    <property type="entry name" value="SGNH_hydro"/>
</dbReference>
<reference evidence="3" key="1">
    <citation type="submission" date="2021-02" db="EMBL/GenBank/DDBJ databases">
        <authorList>
            <person name="Nowell W R."/>
        </authorList>
    </citation>
    <scope>NUCLEOTIDE SEQUENCE</scope>
</reference>
<feature type="signal peptide" evidence="1">
    <location>
        <begin position="1"/>
        <end position="17"/>
    </location>
</feature>
<organism evidence="3 4">
    <name type="scientific">Adineta steineri</name>
    <dbReference type="NCBI Taxonomy" id="433720"/>
    <lineage>
        <taxon>Eukaryota</taxon>
        <taxon>Metazoa</taxon>
        <taxon>Spiralia</taxon>
        <taxon>Gnathifera</taxon>
        <taxon>Rotifera</taxon>
        <taxon>Eurotatoria</taxon>
        <taxon>Bdelloidea</taxon>
        <taxon>Adinetida</taxon>
        <taxon>Adinetidae</taxon>
        <taxon>Adineta</taxon>
    </lineage>
</organism>
<name>A0A814A283_9BILA</name>
<dbReference type="Gene3D" id="3.40.50.1110">
    <property type="entry name" value="SGNH hydrolase"/>
    <property type="match status" value="1"/>
</dbReference>
<keyword evidence="1" id="KW-0732">Signal</keyword>
<accession>A0A814A283</accession>
<protein>
    <recommendedName>
        <fullName evidence="2">SGNH hydrolase-type esterase domain-containing protein</fullName>
    </recommendedName>
</protein>
<evidence type="ECO:0000256" key="1">
    <source>
        <dbReference type="SAM" id="SignalP"/>
    </source>
</evidence>
<evidence type="ECO:0000313" key="3">
    <source>
        <dbReference type="EMBL" id="CAF0907926.1"/>
    </source>
</evidence>
<dbReference type="AlphaFoldDB" id="A0A814A283"/>
<dbReference type="Pfam" id="PF13472">
    <property type="entry name" value="Lipase_GDSL_2"/>
    <property type="match status" value="1"/>
</dbReference>
<proteinExistence type="predicted"/>
<dbReference type="EMBL" id="CAJNOE010000098">
    <property type="protein sequence ID" value="CAF0907926.1"/>
    <property type="molecule type" value="Genomic_DNA"/>
</dbReference>
<evidence type="ECO:0000313" key="4">
    <source>
        <dbReference type="Proteomes" id="UP000663860"/>
    </source>
</evidence>
<gene>
    <name evidence="3" type="ORF">IZO911_LOCUS12614</name>
</gene>
<feature type="chain" id="PRO_5032331080" description="SGNH hydrolase-type esterase domain-containing protein" evidence="1">
    <location>
        <begin position="18"/>
        <end position="404"/>
    </location>
</feature>
<dbReference type="SUPFAM" id="SSF52266">
    <property type="entry name" value="SGNH hydrolase"/>
    <property type="match status" value="2"/>
</dbReference>
<feature type="domain" description="SGNH hydrolase-type esterase" evidence="2">
    <location>
        <begin position="243"/>
        <end position="387"/>
    </location>
</feature>
<sequence length="404" mass="46118">MHLQWIILLTTFTVVNAQSDLPATPLFIRGLWCLAKRSQSTQAYTQTGQAFFYNNGTFTFNYLDNPSSTWINHFVAVNNTDESGGTYQFFTMTTQGSSQYLNKTLCFWLRKLSNGDVVYGRQSNGSCTPTFENDTSSETTQYTRNPTTCRLIDDENTNLVLSNTYFEQEKLLPFDRLLPTAIRQGVVFYGSSSIVMWNTLAQDFPAYTTLNRGFGGSTLVECFQQYKRIAYPLEPSVFIIYAAQDFPAYTTLNRGFGGSTLVECFQQYKRIAYPLEPSVFIIYAGENDIANGQPAIALQTVFRQFIPLIRRFYPHIPIAFISLKPSPSRIDKMNQMKDANNRIQDDIRLLYPGVTFIDIWGDMLLPDGQPNRDLFLSDMLHMNSKGYVIWTKAVANYLQSVFKK</sequence>
<comment type="caution">
    <text evidence="3">The sequence shown here is derived from an EMBL/GenBank/DDBJ whole genome shotgun (WGS) entry which is preliminary data.</text>
</comment>
<dbReference type="Proteomes" id="UP000663860">
    <property type="component" value="Unassembled WGS sequence"/>
</dbReference>
<evidence type="ECO:0000259" key="2">
    <source>
        <dbReference type="Pfam" id="PF13472"/>
    </source>
</evidence>
<dbReference type="InterPro" id="IPR036514">
    <property type="entry name" value="SGNH_hydro_sf"/>
</dbReference>